<evidence type="ECO:0000313" key="5">
    <source>
        <dbReference type="Proteomes" id="UP001152797"/>
    </source>
</evidence>
<dbReference type="SUPFAM" id="SSF50370">
    <property type="entry name" value="Ricin B-like lectins"/>
    <property type="match status" value="1"/>
</dbReference>
<dbReference type="EMBL" id="CAMXCT020000624">
    <property type="protein sequence ID" value="CAL1134719.1"/>
    <property type="molecule type" value="Genomic_DNA"/>
</dbReference>
<proteinExistence type="predicted"/>
<dbReference type="OrthoDB" id="407749at2759"/>
<feature type="region of interest" description="Disordered" evidence="1">
    <location>
        <begin position="1042"/>
        <end position="1093"/>
    </location>
</feature>
<evidence type="ECO:0000256" key="1">
    <source>
        <dbReference type="SAM" id="MobiDB-lite"/>
    </source>
</evidence>
<dbReference type="EMBL" id="CAMXCT010000624">
    <property type="protein sequence ID" value="CAI3981344.1"/>
    <property type="molecule type" value="Genomic_DNA"/>
</dbReference>
<feature type="compositionally biased region" description="Low complexity" evidence="1">
    <location>
        <begin position="531"/>
        <end position="541"/>
    </location>
</feature>
<accession>A0A9P1BXM3</accession>
<name>A0A9P1BXM3_9DINO</name>
<reference evidence="4 5" key="2">
    <citation type="submission" date="2024-05" db="EMBL/GenBank/DDBJ databases">
        <authorList>
            <person name="Chen Y."/>
            <person name="Shah S."/>
            <person name="Dougan E. K."/>
            <person name="Thang M."/>
            <person name="Chan C."/>
        </authorList>
    </citation>
    <scope>NUCLEOTIDE SEQUENCE [LARGE SCALE GENOMIC DNA]</scope>
</reference>
<evidence type="ECO:0000313" key="4">
    <source>
        <dbReference type="EMBL" id="CAL4768656.1"/>
    </source>
</evidence>
<dbReference type="InterPro" id="IPR035992">
    <property type="entry name" value="Ricin_B-like_lectins"/>
</dbReference>
<keyword evidence="2" id="KW-0732">Signal</keyword>
<dbReference type="Proteomes" id="UP001152797">
    <property type="component" value="Unassembled WGS sequence"/>
</dbReference>
<dbReference type="EMBL" id="CAMXCT030000624">
    <property type="protein sequence ID" value="CAL4768656.1"/>
    <property type="molecule type" value="Genomic_DNA"/>
</dbReference>
<evidence type="ECO:0000256" key="2">
    <source>
        <dbReference type="SAM" id="SignalP"/>
    </source>
</evidence>
<reference evidence="3" key="1">
    <citation type="submission" date="2022-10" db="EMBL/GenBank/DDBJ databases">
        <authorList>
            <person name="Chen Y."/>
            <person name="Dougan E. K."/>
            <person name="Chan C."/>
            <person name="Rhodes N."/>
            <person name="Thang M."/>
        </authorList>
    </citation>
    <scope>NUCLEOTIDE SEQUENCE</scope>
</reference>
<feature type="region of interest" description="Disordered" evidence="1">
    <location>
        <begin position="522"/>
        <end position="561"/>
    </location>
</feature>
<gene>
    <name evidence="3" type="ORF">C1SCF055_LOCUS9143</name>
</gene>
<sequence>MLTKFAVLLFWVPAAAQKLTAFDAASASSIYSTKSFGADLATLESSGRSFTARRHLLGVNLRWSYAPAEVKVLTSLDGGNFEEAAGWRQIARSEPSFEETIMFAAPVAAKAVKVLMRGAKPWGYFGLSAAAGVSAPYSFMLVSGGPAVREQCVVSSGHGLTAEPCLDAIVAGDGRDVFTFTSEGSLQTASGYCVRLAGDKLELEKCDSSTGVWEASADGQVKQGNMCLAVDGSAVHALDCDEAAVVAVRSLGELLRGSLARQGKLLKELQALLPKLATCKAKISLASLPKVWQAKWEHFGVSQHELSSTAAASAEALAAFRKAGPAPAQRSLRFRSVWSHLCPGIKSALLGIVLACQNEKKLAAADVEHLSMLQQKMLRAEEPQIDEMVSQAFLGKKAEMIACKEARFDGKRRLGAVLGMEDADLCGQPDSLVRFEEWDGEIRGSALKVQQLLEHEADKVAMFLCASLGTGRLCQAQGALWPGSLKMDGNEVPLDKHVTRLSIAPRVTMLLLPLPANQKVVEVPDKPRPAPKAAPVRPAPKGSTKHKTRAERSTSQPDQLDGLSGLDKIKVVKANMLYESVYVEAAYPVLLCERIVHRLRDKALQCGATAPETLFEQAEGPEKELRRKMPQHVLKLVGNKRLILWKEILSLAKALNASTFRNMDVRQDPELEAATWEETEEEAKKGWIWFDDSAYDSNQKFIGRSPVDGAIRLIGFDALPFGAVGSVAGFLRVSLAVWFIGVVALQLCWTVFYDVADTSSGYSLHLPELHELTISHRWLGAVMDELPGLRYIGMDPLNGVIGLSLMPTPGNDGQALQRSLESDEASRPLVALEGFEFVQNKRTKTLHLVDHRYAKVKTTIQGFLIQGETEPSHALVDKCQVMFDTNSVVWLAPSVCTKRELEIQAAPKDNQQVLKIESQTLKVSTEGVELEDADHSSEIKLQWCWQRRGVALEMCEILSWQTSQKWLSTMFAVYASEPPANFSRVTLTQLISADKALWTILARETESVKPDATGSRPLDAAVEKLMCDPRVTMHMLSMPHKAPAALASTAPDKPSSGAQTSHAAQTGVRLKKKARPGKRNRATATPPEELKSCYQTTSDGKPICCAYNLGNGIAIQDPQAETPRLFGPNTLPLVVATNSVASFLRVSAASFFIFTTDIKIWCRVDSTGEKCLHSWRYVVAYIDNEASRQALIKVNLESCKDRTVSIGHTEERRAELVAKVKDILAEGWLGAKEAERLRGRVSFFESYAFGRLANAAIKNIGRFCVETSGKKRLDASIQGSLLLLGDRVLELRGRDGLSVEFRFFAPVAAKAVKILMRGAKPWGYFGLSAAAGVSAPYSFMLVSGGPGSSRAVRGVFWPRP</sequence>
<comment type="caution">
    <text evidence="3">The sequence shown here is derived from an EMBL/GenBank/DDBJ whole genome shotgun (WGS) entry which is preliminary data.</text>
</comment>
<keyword evidence="5" id="KW-1185">Reference proteome</keyword>
<feature type="signal peptide" evidence="2">
    <location>
        <begin position="1"/>
        <end position="16"/>
    </location>
</feature>
<feature type="compositionally biased region" description="Basic residues" evidence="1">
    <location>
        <begin position="1069"/>
        <end position="1081"/>
    </location>
</feature>
<protein>
    <submittedName>
        <fullName evidence="4">F5/8 type C domain-containing protein</fullName>
    </submittedName>
</protein>
<organism evidence="3">
    <name type="scientific">Cladocopium goreaui</name>
    <dbReference type="NCBI Taxonomy" id="2562237"/>
    <lineage>
        <taxon>Eukaryota</taxon>
        <taxon>Sar</taxon>
        <taxon>Alveolata</taxon>
        <taxon>Dinophyceae</taxon>
        <taxon>Suessiales</taxon>
        <taxon>Symbiodiniaceae</taxon>
        <taxon>Cladocopium</taxon>
    </lineage>
</organism>
<feature type="chain" id="PRO_5043269884" evidence="2">
    <location>
        <begin position="17"/>
        <end position="1360"/>
    </location>
</feature>
<evidence type="ECO:0000313" key="3">
    <source>
        <dbReference type="EMBL" id="CAI3981344.1"/>
    </source>
</evidence>